<sequence length="225" mass="24882">MAPPSAKWEYPLADEGWRCFLGYLPGAIGGPDSASFFKQVLEGTSWLQPKGRWGPLPLRTAWMAQAPCVCTYGYGGAQVLPVPYPEWMHALMARCMPLCGLPEEATWPDSCNLNLYKDGQHSVGWHADNEALFQGKARDCRIISLSLGETRQFEIKCKGGGFQKLRLNDGDLCTMEGLTQKHYQHRVPKDFARKVGERINLTWRWVVEHAAGCSLSAAGAAPLAA</sequence>
<dbReference type="InterPro" id="IPR037151">
    <property type="entry name" value="AlkB-like_sf"/>
</dbReference>
<dbReference type="GO" id="GO:0006307">
    <property type="term" value="P:DNA alkylation repair"/>
    <property type="evidence" value="ECO:0007669"/>
    <property type="project" value="InterPro"/>
</dbReference>
<name>A0A7S1WBP9_ALECA</name>
<reference evidence="2" key="1">
    <citation type="submission" date="2021-01" db="EMBL/GenBank/DDBJ databases">
        <authorList>
            <person name="Corre E."/>
            <person name="Pelletier E."/>
            <person name="Niang G."/>
            <person name="Scheremetjew M."/>
            <person name="Finn R."/>
            <person name="Kale V."/>
            <person name="Holt S."/>
            <person name="Cochrane G."/>
            <person name="Meng A."/>
            <person name="Brown T."/>
            <person name="Cohen L."/>
        </authorList>
    </citation>
    <scope>NUCLEOTIDE SEQUENCE</scope>
    <source>
        <strain evidence="2">OF101</strain>
    </source>
</reference>
<accession>A0A7S1WBP9</accession>
<dbReference type="InterPro" id="IPR027450">
    <property type="entry name" value="AlkB-like"/>
</dbReference>
<gene>
    <name evidence="2" type="ORF">ACAT0790_LOCUS36250</name>
</gene>
<dbReference type="GO" id="GO:0051213">
    <property type="term" value="F:dioxygenase activity"/>
    <property type="evidence" value="ECO:0007669"/>
    <property type="project" value="InterPro"/>
</dbReference>
<dbReference type="Pfam" id="PF13532">
    <property type="entry name" value="2OG-FeII_Oxy_2"/>
    <property type="match status" value="1"/>
</dbReference>
<dbReference type="InterPro" id="IPR005123">
    <property type="entry name" value="Oxoglu/Fe-dep_dioxygenase_dom"/>
</dbReference>
<feature type="domain" description="Fe2OG dioxygenase" evidence="1">
    <location>
        <begin position="107"/>
        <end position="207"/>
    </location>
</feature>
<dbReference type="PANTHER" id="PTHR31212">
    <property type="entry name" value="ALPHA-KETOGLUTARATE-DEPENDENT DIOXYGENASE ALKB HOMOLOG 3"/>
    <property type="match status" value="1"/>
</dbReference>
<evidence type="ECO:0000259" key="1">
    <source>
        <dbReference type="PROSITE" id="PS51471"/>
    </source>
</evidence>
<dbReference type="EMBL" id="HBGE01060525">
    <property type="protein sequence ID" value="CAD9159485.1"/>
    <property type="molecule type" value="Transcribed_RNA"/>
</dbReference>
<organism evidence="2">
    <name type="scientific">Alexandrium catenella</name>
    <name type="common">Red tide dinoflagellate</name>
    <name type="synonym">Gonyaulax catenella</name>
    <dbReference type="NCBI Taxonomy" id="2925"/>
    <lineage>
        <taxon>Eukaryota</taxon>
        <taxon>Sar</taxon>
        <taxon>Alveolata</taxon>
        <taxon>Dinophyceae</taxon>
        <taxon>Gonyaulacales</taxon>
        <taxon>Pyrocystaceae</taxon>
        <taxon>Alexandrium</taxon>
    </lineage>
</organism>
<dbReference type="Gene3D" id="2.60.120.590">
    <property type="entry name" value="Alpha-ketoglutarate-dependent dioxygenase AlkB-like"/>
    <property type="match status" value="1"/>
</dbReference>
<dbReference type="SUPFAM" id="SSF51197">
    <property type="entry name" value="Clavaminate synthase-like"/>
    <property type="match status" value="1"/>
</dbReference>
<dbReference type="AlphaFoldDB" id="A0A7S1WBP9"/>
<proteinExistence type="predicted"/>
<dbReference type="PANTHER" id="PTHR31212:SF4">
    <property type="entry name" value="ALPHA-KETOGLUTARATE-DEPENDENT DIOXYGENASE ALKB HOMOLOG 3"/>
    <property type="match status" value="1"/>
</dbReference>
<dbReference type="InterPro" id="IPR032854">
    <property type="entry name" value="ALKBH3"/>
</dbReference>
<dbReference type="PROSITE" id="PS51471">
    <property type="entry name" value="FE2OG_OXY"/>
    <property type="match status" value="1"/>
</dbReference>
<protein>
    <recommendedName>
        <fullName evidence="1">Fe2OG dioxygenase domain-containing protein</fullName>
    </recommendedName>
</protein>
<evidence type="ECO:0000313" key="2">
    <source>
        <dbReference type="EMBL" id="CAD9159485.1"/>
    </source>
</evidence>